<dbReference type="Pfam" id="PF00326">
    <property type="entry name" value="Peptidase_S9"/>
    <property type="match status" value="1"/>
</dbReference>
<evidence type="ECO:0000256" key="10">
    <source>
        <dbReference type="ARBA" id="ARBA00023180"/>
    </source>
</evidence>
<name>A0A183J560_9BILA</name>
<dbReference type="GO" id="GO:0008239">
    <property type="term" value="F:dipeptidyl-peptidase activity"/>
    <property type="evidence" value="ECO:0007669"/>
    <property type="project" value="TreeGrafter"/>
</dbReference>
<dbReference type="WBParaSite" id="SBAD_0001138401-mRNA-1">
    <property type="protein sequence ID" value="SBAD_0001138401-mRNA-1"/>
    <property type="gene ID" value="SBAD_0001138401"/>
</dbReference>
<feature type="domain" description="Dipeptidylpeptidase IV N-terminal" evidence="13">
    <location>
        <begin position="1"/>
        <end position="247"/>
    </location>
</feature>
<dbReference type="GO" id="GO:0005886">
    <property type="term" value="C:plasma membrane"/>
    <property type="evidence" value="ECO:0007669"/>
    <property type="project" value="TreeGrafter"/>
</dbReference>
<keyword evidence="2" id="KW-0031">Aminopeptidase</keyword>
<sequence>MWWSKSGKYLAYLTLNDTLVDNISLTYYPEKAVYPVIVSFPYSKVGTPIPTVTVNVWNKQSGQTTQLRPPDELTNEADGYYVLRVSWVNTASNEEVFVAWANRVQNLVYLTTCSVDTGNCAKNFQQNYTDYWAQPSSFDLTQGAASEYFLLLPEEQDGNFFSHVSALPPSTRKTDSPTFLTNGAFEVNKIVGYNKESEKLVSMAKNEKGVSMCLTCDLKKKCGYVNVYFSPAGTYYMLECRGPGIPYSDVVVTATQKSVFTIENNDRLHEYMKHKKMPLVRFQEIPLNDNYKAIVKYVLPHDFYESSSVKHPLILKVYAGPDSQAVTDTWLFRSKQSAFEASMTSERKYAVVYIDGRGSANRGSKYLKPVYKNLGVHETEDQINAFKKILSNENFSKTDTAVWGWSYGGFSTGKIAEMDGFKTFKCASSVAPVTYFVYYGKS</sequence>
<dbReference type="OrthoDB" id="16520at2759"/>
<dbReference type="InterPro" id="IPR002469">
    <property type="entry name" value="Peptidase_S9B_N"/>
</dbReference>
<evidence type="ECO:0000313" key="14">
    <source>
        <dbReference type="EMBL" id="VDP36400.1"/>
    </source>
</evidence>
<keyword evidence="9" id="KW-0472">Membrane</keyword>
<dbReference type="GO" id="GO:0008236">
    <property type="term" value="F:serine-type peptidase activity"/>
    <property type="evidence" value="ECO:0007669"/>
    <property type="project" value="UniProtKB-KW"/>
</dbReference>
<evidence type="ECO:0000256" key="7">
    <source>
        <dbReference type="ARBA" id="ARBA00022968"/>
    </source>
</evidence>
<dbReference type="Gene3D" id="2.140.10.30">
    <property type="entry name" value="Dipeptidylpeptidase IV, N-terminal domain"/>
    <property type="match status" value="1"/>
</dbReference>
<feature type="domain" description="Peptidase S9 prolyl oligopeptidase catalytic" evidence="12">
    <location>
        <begin position="339"/>
        <end position="440"/>
    </location>
</feature>
<dbReference type="SUPFAM" id="SSF82171">
    <property type="entry name" value="DPP6 N-terminal domain-like"/>
    <property type="match status" value="1"/>
</dbReference>
<dbReference type="Gene3D" id="3.40.50.1820">
    <property type="entry name" value="alpha/beta hydrolase"/>
    <property type="match status" value="1"/>
</dbReference>
<dbReference type="InterPro" id="IPR001375">
    <property type="entry name" value="Peptidase_S9_cat"/>
</dbReference>
<evidence type="ECO:0000256" key="3">
    <source>
        <dbReference type="ARBA" id="ARBA00022670"/>
    </source>
</evidence>
<dbReference type="EMBL" id="UZAM01014922">
    <property type="protein sequence ID" value="VDP36400.1"/>
    <property type="molecule type" value="Genomic_DNA"/>
</dbReference>
<organism evidence="16">
    <name type="scientific">Soboliphyme baturini</name>
    <dbReference type="NCBI Taxonomy" id="241478"/>
    <lineage>
        <taxon>Eukaryota</taxon>
        <taxon>Metazoa</taxon>
        <taxon>Ecdysozoa</taxon>
        <taxon>Nematoda</taxon>
        <taxon>Enoplea</taxon>
        <taxon>Dorylaimia</taxon>
        <taxon>Dioctophymatida</taxon>
        <taxon>Dioctophymatoidea</taxon>
        <taxon>Soboliphymatidae</taxon>
        <taxon>Soboliphyme</taxon>
    </lineage>
</organism>
<keyword evidence="4" id="KW-0812">Transmembrane</keyword>
<comment type="subcellular location">
    <subcellularLocation>
        <location evidence="11">Endomembrane system</location>
        <topology evidence="11">Single-pass membrane protein</topology>
    </subcellularLocation>
    <subcellularLocation>
        <location evidence="1">Membrane</location>
        <topology evidence="1">Single-pass type II membrane protein</topology>
    </subcellularLocation>
</comment>
<evidence type="ECO:0000256" key="8">
    <source>
        <dbReference type="ARBA" id="ARBA00022989"/>
    </source>
</evidence>
<evidence type="ECO:0000256" key="2">
    <source>
        <dbReference type="ARBA" id="ARBA00022438"/>
    </source>
</evidence>
<dbReference type="InterPro" id="IPR050278">
    <property type="entry name" value="Serine_Prot_S9B/DPPIV"/>
</dbReference>
<dbReference type="GO" id="GO:0004177">
    <property type="term" value="F:aminopeptidase activity"/>
    <property type="evidence" value="ECO:0007669"/>
    <property type="project" value="UniProtKB-KW"/>
</dbReference>
<proteinExistence type="predicted"/>
<evidence type="ECO:0000259" key="12">
    <source>
        <dbReference type="Pfam" id="PF00326"/>
    </source>
</evidence>
<dbReference type="GO" id="GO:0012505">
    <property type="term" value="C:endomembrane system"/>
    <property type="evidence" value="ECO:0007669"/>
    <property type="project" value="UniProtKB-SubCell"/>
</dbReference>
<evidence type="ECO:0000259" key="13">
    <source>
        <dbReference type="Pfam" id="PF00930"/>
    </source>
</evidence>
<evidence type="ECO:0000256" key="1">
    <source>
        <dbReference type="ARBA" id="ARBA00004606"/>
    </source>
</evidence>
<keyword evidence="3" id="KW-0645">Protease</keyword>
<protein>
    <submittedName>
        <fullName evidence="16">Dipeptidyl peptidase 4</fullName>
    </submittedName>
</protein>
<dbReference type="PANTHER" id="PTHR11731:SF200">
    <property type="entry name" value="DIPEPTIDYL PEPTIDASE 10, ISOFORM B"/>
    <property type="match status" value="1"/>
</dbReference>
<evidence type="ECO:0000313" key="15">
    <source>
        <dbReference type="Proteomes" id="UP000270296"/>
    </source>
</evidence>
<evidence type="ECO:0000256" key="5">
    <source>
        <dbReference type="ARBA" id="ARBA00022801"/>
    </source>
</evidence>
<dbReference type="AlphaFoldDB" id="A0A183J560"/>
<dbReference type="Pfam" id="PF00930">
    <property type="entry name" value="DPPIV_N"/>
    <property type="match status" value="1"/>
</dbReference>
<dbReference type="PANTHER" id="PTHR11731">
    <property type="entry name" value="PROTEASE FAMILY S9B,C DIPEPTIDYL-PEPTIDASE IV-RELATED"/>
    <property type="match status" value="1"/>
</dbReference>
<keyword evidence="6" id="KW-0720">Serine protease</keyword>
<keyword evidence="10" id="KW-0325">Glycoprotein</keyword>
<evidence type="ECO:0000256" key="6">
    <source>
        <dbReference type="ARBA" id="ARBA00022825"/>
    </source>
</evidence>
<evidence type="ECO:0000256" key="11">
    <source>
        <dbReference type="ARBA" id="ARBA00037847"/>
    </source>
</evidence>
<keyword evidence="5" id="KW-0378">Hydrolase</keyword>
<evidence type="ECO:0000256" key="4">
    <source>
        <dbReference type="ARBA" id="ARBA00022692"/>
    </source>
</evidence>
<accession>A0A183J560</accession>
<dbReference type="Proteomes" id="UP000270296">
    <property type="component" value="Unassembled WGS sequence"/>
</dbReference>
<keyword evidence="15" id="KW-1185">Reference proteome</keyword>
<evidence type="ECO:0000256" key="9">
    <source>
        <dbReference type="ARBA" id="ARBA00023136"/>
    </source>
</evidence>
<dbReference type="GO" id="GO:0006508">
    <property type="term" value="P:proteolysis"/>
    <property type="evidence" value="ECO:0007669"/>
    <property type="project" value="UniProtKB-KW"/>
</dbReference>
<dbReference type="SUPFAM" id="SSF53474">
    <property type="entry name" value="alpha/beta-Hydrolases"/>
    <property type="match status" value="1"/>
</dbReference>
<reference evidence="14 15" key="2">
    <citation type="submission" date="2018-11" db="EMBL/GenBank/DDBJ databases">
        <authorList>
            <consortium name="Pathogen Informatics"/>
        </authorList>
    </citation>
    <scope>NUCLEOTIDE SEQUENCE [LARGE SCALE GENOMIC DNA]</scope>
</reference>
<gene>
    <name evidence="14" type="ORF">SBAD_LOCUS11008</name>
</gene>
<evidence type="ECO:0000313" key="16">
    <source>
        <dbReference type="WBParaSite" id="SBAD_0001138401-mRNA-1"/>
    </source>
</evidence>
<dbReference type="InterPro" id="IPR029058">
    <property type="entry name" value="AB_hydrolase_fold"/>
</dbReference>
<keyword evidence="7" id="KW-0735">Signal-anchor</keyword>
<keyword evidence="8" id="KW-1133">Transmembrane helix</keyword>
<reference evidence="16" key="1">
    <citation type="submission" date="2016-06" db="UniProtKB">
        <authorList>
            <consortium name="WormBaseParasite"/>
        </authorList>
    </citation>
    <scope>IDENTIFICATION</scope>
</reference>